<dbReference type="EMBL" id="FMXR01000017">
    <property type="protein sequence ID" value="SDB30014.1"/>
    <property type="molecule type" value="Genomic_DNA"/>
</dbReference>
<dbReference type="InterPro" id="IPR036188">
    <property type="entry name" value="FAD/NAD-bd_sf"/>
</dbReference>
<dbReference type="Gene3D" id="3.50.50.60">
    <property type="entry name" value="FAD/NAD(P)-binding domain"/>
    <property type="match status" value="2"/>
</dbReference>
<dbReference type="InterPro" id="IPR028261">
    <property type="entry name" value="DPD_II"/>
</dbReference>
<dbReference type="PANTHER" id="PTHR42783:SF3">
    <property type="entry name" value="GLUTAMATE SYNTHASE [NADPH] SMALL CHAIN-RELATED"/>
    <property type="match status" value="1"/>
</dbReference>
<dbReference type="PRINTS" id="PR00419">
    <property type="entry name" value="ADXRDTASE"/>
</dbReference>
<dbReference type="InterPro" id="IPR037207">
    <property type="entry name" value="Nuop51_4Fe4S-bd_sf"/>
</dbReference>
<evidence type="ECO:0000313" key="2">
    <source>
        <dbReference type="EMBL" id="SDB30014.1"/>
    </source>
</evidence>
<dbReference type="Proteomes" id="UP000199228">
    <property type="component" value="Unassembled WGS sequence"/>
</dbReference>
<dbReference type="SUPFAM" id="SSF140490">
    <property type="entry name" value="Nqo1C-terminal domain-like"/>
    <property type="match status" value="1"/>
</dbReference>
<dbReference type="SUPFAM" id="SSF46548">
    <property type="entry name" value="alpha-helical ferredoxin"/>
    <property type="match status" value="2"/>
</dbReference>
<dbReference type="InterPro" id="IPR019575">
    <property type="entry name" value="Nuop51_4Fe4S-bd"/>
</dbReference>
<protein>
    <submittedName>
        <fullName evidence="2">NADPH-dependent glutamate synthase beta chain</fullName>
    </submittedName>
</protein>
<dbReference type="AlphaFoldDB" id="A0A1G6CB08"/>
<reference evidence="2 3" key="1">
    <citation type="submission" date="2016-10" db="EMBL/GenBank/DDBJ databases">
        <authorList>
            <person name="de Groot N.N."/>
        </authorList>
    </citation>
    <scope>NUCLEOTIDE SEQUENCE [LARGE SCALE GENOMIC DNA]</scope>
    <source>
        <strain evidence="2 3">DSM 3217</strain>
    </source>
</reference>
<dbReference type="SUPFAM" id="SSF51971">
    <property type="entry name" value="Nucleotide-binding domain"/>
    <property type="match status" value="2"/>
</dbReference>
<dbReference type="SMART" id="SM00928">
    <property type="entry name" value="NADH_4Fe-4S"/>
    <property type="match status" value="1"/>
</dbReference>
<dbReference type="STRING" id="1732.SAMN02910417_02242"/>
<proteinExistence type="predicted"/>
<dbReference type="GO" id="GO:0016491">
    <property type="term" value="F:oxidoreductase activity"/>
    <property type="evidence" value="ECO:0007669"/>
    <property type="project" value="InterPro"/>
</dbReference>
<organism evidence="2 3">
    <name type="scientific">Eubacterium oxidoreducens</name>
    <dbReference type="NCBI Taxonomy" id="1732"/>
    <lineage>
        <taxon>Bacteria</taxon>
        <taxon>Bacillati</taxon>
        <taxon>Bacillota</taxon>
        <taxon>Clostridia</taxon>
        <taxon>Eubacteriales</taxon>
        <taxon>Eubacteriaceae</taxon>
        <taxon>Eubacterium</taxon>
    </lineage>
</organism>
<gene>
    <name evidence="2" type="ORF">SAMN02910417_02242</name>
</gene>
<dbReference type="RefSeq" id="WP_090174441.1">
    <property type="nucleotide sequence ID" value="NZ_FMXR01000017.1"/>
</dbReference>
<dbReference type="Gene3D" id="1.10.1060.10">
    <property type="entry name" value="Alpha-helical ferredoxin"/>
    <property type="match status" value="1"/>
</dbReference>
<dbReference type="OrthoDB" id="9803192at2"/>
<dbReference type="InterPro" id="IPR009051">
    <property type="entry name" value="Helical_ferredxn"/>
</dbReference>
<dbReference type="PANTHER" id="PTHR42783">
    <property type="entry name" value="GLUTAMATE SYNTHASE [NADPH] SMALL CHAIN"/>
    <property type="match status" value="1"/>
</dbReference>
<dbReference type="Pfam" id="PF14691">
    <property type="entry name" value="Fer4_20"/>
    <property type="match status" value="1"/>
</dbReference>
<dbReference type="Pfam" id="PF10589">
    <property type="entry name" value="NADH_4Fe-4S"/>
    <property type="match status" value="1"/>
</dbReference>
<feature type="domain" description="NADH-ubiquinone oxidoreductase 51kDa subunit iron-sulphur binding" evidence="1">
    <location>
        <begin position="37"/>
        <end position="82"/>
    </location>
</feature>
<accession>A0A1G6CB08</accession>
<evidence type="ECO:0000313" key="3">
    <source>
        <dbReference type="Proteomes" id="UP000199228"/>
    </source>
</evidence>
<keyword evidence="3" id="KW-1185">Reference proteome</keyword>
<name>A0A1G6CB08_EUBOX</name>
<dbReference type="GO" id="GO:0051539">
    <property type="term" value="F:4 iron, 4 sulfur cluster binding"/>
    <property type="evidence" value="ECO:0007669"/>
    <property type="project" value="InterPro"/>
</dbReference>
<dbReference type="InterPro" id="IPR023753">
    <property type="entry name" value="FAD/NAD-binding_dom"/>
</dbReference>
<evidence type="ECO:0000259" key="1">
    <source>
        <dbReference type="SMART" id="SM00928"/>
    </source>
</evidence>
<dbReference type="Pfam" id="PF07992">
    <property type="entry name" value="Pyr_redox_2"/>
    <property type="match status" value="1"/>
</dbReference>
<sequence>MSKLTITGIHHSSAKLKDDMARFARRIEATPPGMCPVAFHLSLLKSSEVQTCGKCVPCRDGIPQMTAMLEKIVKCEATPETLENLKALATIVRDSADCAIGYEAANIVLSGMETFAAEYASHVNEKLCTEDVEQKVPCEAMCPAHVNVPAYIALAGEGDYAGAINMIRRDNPFPTACALICEHPCEDRCRRTLIDAPINIRGIKKFAVDQLHADKVQTPPRNVDTGKKIAVVGGGPSGLTAAYFLALMGHKVVVFEDKKELGGMLRYGIPAYRFPRERLDEDIRAILGVGNIEVKYETYVDAEAMKKIAEEYDAVYVAIGAHTGKTLRLANTDAKGVSSAVDMLREIGYNRYPDFHGKKVAVVGGGNVAMDCARTSVRAGADEVTVIYRRRQEDMTALPSEVESAIAEGVEMLTLQAPGDIVVDDNGNCKGIKVQPQMIGPVKGGRPAPVTADKPEGFVEADVILIAVGQDIVCQPFEEFGMKTDRGRFVANEYLEADGYKNIFVGGDCQTGPATVIKAIGAGRVAARNIDEFLGYHHKLDCGVEVPEPKQNDRTPKGRVNITEREARIRKNDFLGVENEMSREEAVQECGRCLRCDHYGCGALEGGRLNYD</sequence>
<dbReference type="NCBIfam" id="NF009410">
    <property type="entry name" value="PRK12771.1"/>
    <property type="match status" value="1"/>
</dbReference>